<evidence type="ECO:0000313" key="3">
    <source>
        <dbReference type="Proteomes" id="UP000028990"/>
    </source>
</evidence>
<dbReference type="EMBL" id="KN123304">
    <property type="protein sequence ID" value="KFO25914.1"/>
    <property type="molecule type" value="Genomic_DNA"/>
</dbReference>
<feature type="compositionally biased region" description="Basic and acidic residues" evidence="1">
    <location>
        <begin position="27"/>
        <end position="40"/>
    </location>
</feature>
<feature type="region of interest" description="Disordered" evidence="1">
    <location>
        <begin position="109"/>
        <end position="162"/>
    </location>
</feature>
<feature type="compositionally biased region" description="Acidic residues" evidence="1">
    <location>
        <begin position="110"/>
        <end position="123"/>
    </location>
</feature>
<organism evidence="2 3">
    <name type="scientific">Fukomys damarensis</name>
    <name type="common">Damaraland mole rat</name>
    <name type="synonym">Cryptomys damarensis</name>
    <dbReference type="NCBI Taxonomy" id="885580"/>
    <lineage>
        <taxon>Eukaryota</taxon>
        <taxon>Metazoa</taxon>
        <taxon>Chordata</taxon>
        <taxon>Craniata</taxon>
        <taxon>Vertebrata</taxon>
        <taxon>Euteleostomi</taxon>
        <taxon>Mammalia</taxon>
        <taxon>Eutheria</taxon>
        <taxon>Euarchontoglires</taxon>
        <taxon>Glires</taxon>
        <taxon>Rodentia</taxon>
        <taxon>Hystricomorpha</taxon>
        <taxon>Bathyergidae</taxon>
        <taxon>Fukomys</taxon>
    </lineage>
</organism>
<name>A0A091D1D7_FUKDA</name>
<reference evidence="2 3" key="1">
    <citation type="submission" date="2013-11" db="EMBL/GenBank/DDBJ databases">
        <title>The Damaraland mole rat (Fukomys damarensis) genome and evolution of African mole rats.</title>
        <authorList>
            <person name="Gladyshev V.N."/>
            <person name="Fang X."/>
        </authorList>
    </citation>
    <scope>NUCLEOTIDE SEQUENCE [LARGE SCALE GENOMIC DNA]</scope>
    <source>
        <tissue evidence="2">Liver</tissue>
    </source>
</reference>
<dbReference type="Proteomes" id="UP000028990">
    <property type="component" value="Unassembled WGS sequence"/>
</dbReference>
<gene>
    <name evidence="2" type="ORF">H920_12680</name>
</gene>
<feature type="region of interest" description="Disordered" evidence="1">
    <location>
        <begin position="1"/>
        <end position="82"/>
    </location>
</feature>
<feature type="compositionally biased region" description="Basic and acidic residues" evidence="1">
    <location>
        <begin position="1"/>
        <end position="18"/>
    </location>
</feature>
<keyword evidence="3" id="KW-1185">Reference proteome</keyword>
<evidence type="ECO:0000256" key="1">
    <source>
        <dbReference type="SAM" id="MobiDB-lite"/>
    </source>
</evidence>
<protein>
    <submittedName>
        <fullName evidence="2">Uncharacterized protein</fullName>
    </submittedName>
</protein>
<sequence length="162" mass="17762">MMNSNVKDKLGTEEDPRSPTHLYTHGRKVDVPKRSERALSWDEEDPECVDTMMQFHRRPEGDTEGETLTESSARPAGKEPDSRQLLFLTRSLLGLGQLQVRVASFLLPDGEAETLEPENEGSEEPGGARKRSVMTSNRASPKGGMVGIRTGEHGQAGTRSGT</sequence>
<dbReference type="AlphaFoldDB" id="A0A091D1D7"/>
<evidence type="ECO:0000313" key="2">
    <source>
        <dbReference type="EMBL" id="KFO25914.1"/>
    </source>
</evidence>
<accession>A0A091D1D7</accession>
<proteinExistence type="predicted"/>